<dbReference type="InterPro" id="IPR002878">
    <property type="entry name" value="ChsH2_C"/>
</dbReference>
<dbReference type="SUPFAM" id="SSF50249">
    <property type="entry name" value="Nucleic acid-binding proteins"/>
    <property type="match status" value="1"/>
</dbReference>
<dbReference type="Gene3D" id="6.10.30.10">
    <property type="match status" value="1"/>
</dbReference>
<dbReference type="PANTHER" id="PTHR34075">
    <property type="entry name" value="BLR3430 PROTEIN"/>
    <property type="match status" value="1"/>
</dbReference>
<evidence type="ECO:0008006" key="5">
    <source>
        <dbReference type="Google" id="ProtNLM"/>
    </source>
</evidence>
<feature type="domain" description="ChsH2 C-terminal OB-fold" evidence="1">
    <location>
        <begin position="56"/>
        <end position="120"/>
    </location>
</feature>
<gene>
    <name evidence="3" type="ORF">SAMN04244570_1475</name>
</gene>
<evidence type="ECO:0000259" key="2">
    <source>
        <dbReference type="Pfam" id="PF12172"/>
    </source>
</evidence>
<dbReference type="InterPro" id="IPR022002">
    <property type="entry name" value="ChsH2_Znr"/>
</dbReference>
<proteinExistence type="predicted"/>
<dbReference type="PANTHER" id="PTHR34075:SF5">
    <property type="entry name" value="BLR3430 PROTEIN"/>
    <property type="match status" value="1"/>
</dbReference>
<accession>A0A1T4XZ09</accession>
<name>A0A1T4XZ09_9BACL</name>
<feature type="domain" description="ChsH2 rubredoxin-like zinc ribbon" evidence="2">
    <location>
        <begin position="19"/>
        <end position="55"/>
    </location>
</feature>
<dbReference type="InterPro" id="IPR012340">
    <property type="entry name" value="NA-bd_OB-fold"/>
</dbReference>
<dbReference type="Pfam" id="PF12172">
    <property type="entry name" value="zf-ChsH2"/>
    <property type="match status" value="1"/>
</dbReference>
<protein>
    <recommendedName>
        <fullName evidence="5">Zn-ribbon domain-containing OB-fold protein</fullName>
    </recommendedName>
</protein>
<reference evidence="4" key="1">
    <citation type="submission" date="2017-02" db="EMBL/GenBank/DDBJ databases">
        <authorList>
            <person name="Varghese N."/>
            <person name="Submissions S."/>
        </authorList>
    </citation>
    <scope>NUCLEOTIDE SEQUENCE [LARGE SCALE GENOMIC DNA]</scope>
    <source>
        <strain evidence="4">DSM 23966</strain>
    </source>
</reference>
<dbReference type="RefSeq" id="WP_078817124.1">
    <property type="nucleotide sequence ID" value="NZ_FUYJ01000002.1"/>
</dbReference>
<dbReference type="EMBL" id="FUYJ01000002">
    <property type="protein sequence ID" value="SKA94797.1"/>
    <property type="molecule type" value="Genomic_DNA"/>
</dbReference>
<organism evidence="3 4">
    <name type="scientific">Sporosarcina newyorkensis</name>
    <dbReference type="NCBI Taxonomy" id="759851"/>
    <lineage>
        <taxon>Bacteria</taxon>
        <taxon>Bacillati</taxon>
        <taxon>Bacillota</taxon>
        <taxon>Bacilli</taxon>
        <taxon>Bacillales</taxon>
        <taxon>Caryophanaceae</taxon>
        <taxon>Sporosarcina</taxon>
    </lineage>
</organism>
<sequence length="136" mass="15586">MEEIKKPVPIADGDSLTFWEGCKEDKLLIQRCEDCDKFIFYPRIVCPNCMSENIEWVESAGKGKVYSFTVVRHSPPSFSDDVPYVVAMIELDEGVRMISNIVECEIGDVYCDMSVEVVFEEREDAKLPMFRPLTDT</sequence>
<dbReference type="Proteomes" id="UP000190042">
    <property type="component" value="Unassembled WGS sequence"/>
</dbReference>
<keyword evidence="4" id="KW-1185">Reference proteome</keyword>
<dbReference type="AlphaFoldDB" id="A0A1T4XZ09"/>
<evidence type="ECO:0000313" key="4">
    <source>
        <dbReference type="Proteomes" id="UP000190042"/>
    </source>
</evidence>
<evidence type="ECO:0000259" key="1">
    <source>
        <dbReference type="Pfam" id="PF01796"/>
    </source>
</evidence>
<dbReference type="Pfam" id="PF01796">
    <property type="entry name" value="OB_ChsH2_C"/>
    <property type="match status" value="1"/>
</dbReference>
<dbReference type="InterPro" id="IPR052513">
    <property type="entry name" value="Thioester_dehydratase-like"/>
</dbReference>
<evidence type="ECO:0000313" key="3">
    <source>
        <dbReference type="EMBL" id="SKA94797.1"/>
    </source>
</evidence>